<evidence type="ECO:0000259" key="8">
    <source>
        <dbReference type="Pfam" id="PF24538"/>
    </source>
</evidence>
<feature type="compositionally biased region" description="Polar residues" evidence="6">
    <location>
        <begin position="91"/>
        <end position="105"/>
    </location>
</feature>
<dbReference type="PANTHER" id="PTHR15180:SF1">
    <property type="entry name" value="GENERAL TRANSCRIPTION FACTOR 3C POLYPEPTIDE 1"/>
    <property type="match status" value="1"/>
</dbReference>
<dbReference type="Pfam" id="PF04182">
    <property type="entry name" value="B-block_TFIIIC"/>
    <property type="match status" value="1"/>
</dbReference>
<keyword evidence="2" id="KW-0597">Phosphoprotein</keyword>
<evidence type="ECO:0000313" key="9">
    <source>
        <dbReference type="EMBL" id="CAE0613824.1"/>
    </source>
</evidence>
<dbReference type="InterPro" id="IPR044210">
    <property type="entry name" value="Tfc3-like"/>
</dbReference>
<feature type="domain" description="DUF7599" evidence="8">
    <location>
        <begin position="359"/>
        <end position="422"/>
    </location>
</feature>
<gene>
    <name evidence="9" type="ORF">PSAL00342_LOCUS7725</name>
</gene>
<accession>A0A7S3XE88</accession>
<feature type="domain" description="B-block binding subunit of TFIIIC" evidence="7">
    <location>
        <begin position="211"/>
        <end position="273"/>
    </location>
</feature>
<feature type="compositionally biased region" description="Basic and acidic residues" evidence="6">
    <location>
        <begin position="57"/>
        <end position="85"/>
    </location>
</feature>
<comment type="subcellular location">
    <subcellularLocation>
        <location evidence="1">Nucleus</location>
    </subcellularLocation>
</comment>
<keyword evidence="5" id="KW-0539">Nucleus</keyword>
<dbReference type="SUPFAM" id="SSF46785">
    <property type="entry name" value="Winged helix' DNA-binding domain"/>
    <property type="match status" value="1"/>
</dbReference>
<keyword evidence="3" id="KW-0238">DNA-binding</keyword>
<dbReference type="Gene3D" id="1.10.10.10">
    <property type="entry name" value="Winged helix-like DNA-binding domain superfamily/Winged helix DNA-binding domain"/>
    <property type="match status" value="1"/>
</dbReference>
<feature type="region of interest" description="Disordered" evidence="6">
    <location>
        <begin position="42"/>
        <end position="109"/>
    </location>
</feature>
<dbReference type="GO" id="GO:0000127">
    <property type="term" value="C:transcription factor TFIIIC complex"/>
    <property type="evidence" value="ECO:0007669"/>
    <property type="project" value="InterPro"/>
</dbReference>
<evidence type="ECO:0000256" key="1">
    <source>
        <dbReference type="ARBA" id="ARBA00004123"/>
    </source>
</evidence>
<feature type="region of interest" description="Disordered" evidence="6">
    <location>
        <begin position="277"/>
        <end position="305"/>
    </location>
</feature>
<feature type="region of interest" description="Disordered" evidence="6">
    <location>
        <begin position="1071"/>
        <end position="1130"/>
    </location>
</feature>
<feature type="compositionally biased region" description="Polar residues" evidence="6">
    <location>
        <begin position="277"/>
        <end position="298"/>
    </location>
</feature>
<evidence type="ECO:0000256" key="4">
    <source>
        <dbReference type="ARBA" id="ARBA00023163"/>
    </source>
</evidence>
<dbReference type="InterPro" id="IPR036388">
    <property type="entry name" value="WH-like_DNA-bd_sf"/>
</dbReference>
<dbReference type="EMBL" id="HBIS01009517">
    <property type="protein sequence ID" value="CAE0613824.1"/>
    <property type="molecule type" value="Transcribed_RNA"/>
</dbReference>
<organism evidence="9">
    <name type="scientific">Picocystis salinarum</name>
    <dbReference type="NCBI Taxonomy" id="88271"/>
    <lineage>
        <taxon>Eukaryota</taxon>
        <taxon>Viridiplantae</taxon>
        <taxon>Chlorophyta</taxon>
        <taxon>Picocystophyceae</taxon>
        <taxon>Picocystales</taxon>
        <taxon>Picocystaceae</taxon>
        <taxon>Picocystis</taxon>
    </lineage>
</organism>
<keyword evidence="4" id="KW-0804">Transcription</keyword>
<protein>
    <recommendedName>
        <fullName evidence="10">B-block binding subunit of TFIIIC domain-containing protein</fullName>
    </recommendedName>
</protein>
<dbReference type="Pfam" id="PF24538">
    <property type="entry name" value="DUF7599"/>
    <property type="match status" value="1"/>
</dbReference>
<dbReference type="GO" id="GO:0005634">
    <property type="term" value="C:nucleus"/>
    <property type="evidence" value="ECO:0007669"/>
    <property type="project" value="UniProtKB-SubCell"/>
</dbReference>
<dbReference type="InterPro" id="IPR007309">
    <property type="entry name" value="TFIIIC_Bblock-bd"/>
</dbReference>
<evidence type="ECO:0000256" key="2">
    <source>
        <dbReference type="ARBA" id="ARBA00022553"/>
    </source>
</evidence>
<dbReference type="GO" id="GO:0003677">
    <property type="term" value="F:DNA binding"/>
    <property type="evidence" value="ECO:0007669"/>
    <property type="project" value="UniProtKB-KW"/>
</dbReference>
<dbReference type="GO" id="GO:0006384">
    <property type="term" value="P:transcription initiation at RNA polymerase III promoter"/>
    <property type="evidence" value="ECO:0007669"/>
    <property type="project" value="InterPro"/>
</dbReference>
<feature type="compositionally biased region" description="Basic and acidic residues" evidence="6">
    <location>
        <begin position="1071"/>
        <end position="1080"/>
    </location>
</feature>
<evidence type="ECO:0000259" key="7">
    <source>
        <dbReference type="Pfam" id="PF04182"/>
    </source>
</evidence>
<dbReference type="PANTHER" id="PTHR15180">
    <property type="entry name" value="GENERAL TRANSCRIPTION FACTOR 3C POLYPEPTIDE 1"/>
    <property type="match status" value="1"/>
</dbReference>
<dbReference type="InterPro" id="IPR056020">
    <property type="entry name" value="DUF7599"/>
</dbReference>
<evidence type="ECO:0000256" key="6">
    <source>
        <dbReference type="SAM" id="MobiDB-lite"/>
    </source>
</evidence>
<evidence type="ECO:0000256" key="3">
    <source>
        <dbReference type="ARBA" id="ARBA00023125"/>
    </source>
</evidence>
<reference evidence="9" key="1">
    <citation type="submission" date="2021-01" db="EMBL/GenBank/DDBJ databases">
        <authorList>
            <person name="Corre E."/>
            <person name="Pelletier E."/>
            <person name="Niang G."/>
            <person name="Scheremetjew M."/>
            <person name="Finn R."/>
            <person name="Kale V."/>
            <person name="Holt S."/>
            <person name="Cochrane G."/>
            <person name="Meng A."/>
            <person name="Brown T."/>
            <person name="Cohen L."/>
        </authorList>
    </citation>
    <scope>NUCLEOTIDE SEQUENCE</scope>
    <source>
        <strain evidence="9">CCMP1897</strain>
    </source>
</reference>
<proteinExistence type="predicted"/>
<dbReference type="InterPro" id="IPR036390">
    <property type="entry name" value="WH_DNA-bd_sf"/>
</dbReference>
<evidence type="ECO:0008006" key="10">
    <source>
        <dbReference type="Google" id="ProtNLM"/>
    </source>
</evidence>
<sequence>MKDGLWNGLLLFQEQGEIHMCLDQERMEDQEASPALCRTHSQLESGDTNAPHLAPESLDRTAKNSTKDHTSTKRGLQELDLLPERKKQKRQSVGNAPSSRQQPLMSSKVCTTTVGGKTKFCAEEKTNPRIITRDSQVRRIEAQCTNACRNDTAIDAGRGSPIRSVPTSKLPTTWKEAEKSGVILFAAQELQEAAMGIKAGFAPLSSVQAVVLQHVAKARWKGIPQADLAQVLGMQPRNFFQVAKGLERRGMIVRQGSAGSVSTPVVLFLSRFAPSQATPTRHDISTPQEARVSTSPFLSNEEGEKRSIQSSVQHGEGLPADYPNCKEAIAGLPCGTENLEQGHLTPWEDDMLLRMAMNFIRSSPDGIALERSIKIHLKLHEGTTSHRRWRRLRNRLLKGGIVEQVGLEKNKGAHACLKLIVGAQPLGGKDTQLLPSFMPVVCLNHVPPILTHRNNDLDTLYTQHGDSRKEASALFPCVVGEAPLDRQILSVVQQREEEGVTYNELFSQLGLPVKQNLHMIESLDKARMLDSSLESFGKHARYRLYLRGVWKNIQVILGSSSTQCAENKDFRQSSRKDTISKQNKENDSALAQTYFFEDCSQPLRRVLGSAANRFLPIVDEIQWSAAPGFDAFCTALMDLLPYHSTLPPVQATPRIRIRHGLLLAQARAMHFLLQIETGKLIRTWENTKSAIDLKTARRLVSSLLNSNLIRLVKLSITDPDSTQLQEKKVIRVLVPSTLNDSEIDWDKVSKRMAEFEKCKEGSAKLPLLDPSQCQHLFEMSRRTSRIMLDNHRSLLCSGFAWAKAIRARELHLWLIDWLDGRADDDCFTTAELRFEMDMQIFCLAIGTRENLLHLGELTPATTVLPKLWTAQASKRLMVLLKLLCEVGVLKPYLSSLPKQEFGQLTEAARDHFKEHQHKLCQEKFSLVSCIPFKSSSEVERPDSERASYSVGKKQDAISFWVKLKETLVHKEEPQPGLGWLARMPQSLKNPANWSETRLLPFAKRTLLLKWLSNNVVWRTEELQKESTWAAFITYAEQNGVSCDQARLILLDYAPSQFQDLLSMMFPRQARRSQENTIDSKRRGHVRVAGLSTSNKKADARKKFLHSNKVQDKEGKSYSPHEKNPRQRDHDLPIIKSWTVDNDRSLLKAYIKHRARTLGEGVVDWRAIPDLPTRVSLCKRRIAHLKNNNACWKLVNSMILHWRHSRTEHFQECLEAFLRLTNRYRYASLFSSIDDKLDIDKLSNDPVSACLANKLVQYMAQHGETLVSDLFADESLRGSSSTLQLQRALKTVEIFGACTQSGPQSNRMLKGSYKFRKLIGILTDQTPHVDVTVLSEEKQRKSMEGSLLNAQKLLFLVENLSLGTEDEWNGLISSCNINLSHPETWMDFTKHSQVEKNKTVCSQKFCNTLDCIEKLVPCNKEDLYDFLASLYASKFKPQALQKMSPALAESASSSLIQKIDAFRGISLEQATETLKIFVDEPLLFMEAMSRSGIIRLLNTFHGRWVFLHDSTSEQYISTESFTKEIQVSFQNSDFDCKQHFEYEYRPWQSSDENQQKRQIDRLVNSMLWIIYNRPGISEEDFLLRFQVIGPQNAYDVLHFLVSNGYIQVLDSSGLWLCAAMPGTSKIHTGNHFLSQFPVTVV</sequence>
<name>A0A7S3XE88_9CHLO</name>
<evidence type="ECO:0000256" key="5">
    <source>
        <dbReference type="ARBA" id="ARBA00023242"/>
    </source>
</evidence>
<dbReference type="GO" id="GO:0042791">
    <property type="term" value="P:5S class rRNA transcription by RNA polymerase III"/>
    <property type="evidence" value="ECO:0007669"/>
    <property type="project" value="TreeGrafter"/>
</dbReference>
<feature type="compositionally biased region" description="Basic and acidic residues" evidence="6">
    <location>
        <begin position="1108"/>
        <end position="1130"/>
    </location>
</feature>